<evidence type="ECO:0000313" key="2">
    <source>
        <dbReference type="EMBL" id="PVH98431.1"/>
    </source>
</evidence>
<keyword evidence="1" id="KW-0472">Membrane</keyword>
<evidence type="ECO:0000256" key="1">
    <source>
        <dbReference type="SAM" id="Phobius"/>
    </source>
</evidence>
<organism evidence="2 3">
    <name type="scientific">Periconia macrospinosa</name>
    <dbReference type="NCBI Taxonomy" id="97972"/>
    <lineage>
        <taxon>Eukaryota</taxon>
        <taxon>Fungi</taxon>
        <taxon>Dikarya</taxon>
        <taxon>Ascomycota</taxon>
        <taxon>Pezizomycotina</taxon>
        <taxon>Dothideomycetes</taxon>
        <taxon>Pleosporomycetidae</taxon>
        <taxon>Pleosporales</taxon>
        <taxon>Massarineae</taxon>
        <taxon>Periconiaceae</taxon>
        <taxon>Periconia</taxon>
    </lineage>
</organism>
<accession>A0A2V1DKR4</accession>
<keyword evidence="1" id="KW-0812">Transmembrane</keyword>
<evidence type="ECO:0000313" key="3">
    <source>
        <dbReference type="Proteomes" id="UP000244855"/>
    </source>
</evidence>
<keyword evidence="3" id="KW-1185">Reference proteome</keyword>
<keyword evidence="1" id="KW-1133">Transmembrane helix</keyword>
<reference evidence="2 3" key="1">
    <citation type="journal article" date="2018" name="Sci. Rep.">
        <title>Comparative genomics provides insights into the lifestyle and reveals functional heterogeneity of dark septate endophytic fungi.</title>
        <authorList>
            <person name="Knapp D.G."/>
            <person name="Nemeth J.B."/>
            <person name="Barry K."/>
            <person name="Hainaut M."/>
            <person name="Henrissat B."/>
            <person name="Johnson J."/>
            <person name="Kuo A."/>
            <person name="Lim J.H.P."/>
            <person name="Lipzen A."/>
            <person name="Nolan M."/>
            <person name="Ohm R.A."/>
            <person name="Tamas L."/>
            <person name="Grigoriev I.V."/>
            <person name="Spatafora J.W."/>
            <person name="Nagy L.G."/>
            <person name="Kovacs G.M."/>
        </authorList>
    </citation>
    <scope>NUCLEOTIDE SEQUENCE [LARGE SCALE GENOMIC DNA]</scope>
    <source>
        <strain evidence="2 3">DSE2036</strain>
    </source>
</reference>
<dbReference type="Proteomes" id="UP000244855">
    <property type="component" value="Unassembled WGS sequence"/>
</dbReference>
<protein>
    <submittedName>
        <fullName evidence="2">Uncharacterized protein</fullName>
    </submittedName>
</protein>
<dbReference type="EMBL" id="KZ805413">
    <property type="protein sequence ID" value="PVH98431.1"/>
    <property type="molecule type" value="Genomic_DNA"/>
</dbReference>
<dbReference type="AlphaFoldDB" id="A0A2V1DKR4"/>
<name>A0A2V1DKR4_9PLEO</name>
<proteinExistence type="predicted"/>
<gene>
    <name evidence="2" type="ORF">DM02DRAFT_657313</name>
</gene>
<feature type="transmembrane region" description="Helical" evidence="1">
    <location>
        <begin position="259"/>
        <end position="280"/>
    </location>
</feature>
<sequence>MSNSITGEYVPAEKDEKENKGYSLSLIKDSRNNRRYLSETLEAGKGKDQAIFFHGLQHLDRRPLNIADMDKYIPADSLRANGKTGEGRNVDQLTFKYDHTELWLLSALEKRHRNANQRLPESFIWHVFASLANAVNDCHSKQWKSLHKAKYTENLEDLQLDLLGIGHKVLSLCACSSPVKHNSALEWLWVTEGAAGYSDELQQLIAELVMFHHAAADEEYPKDITELKQKIEQNWQKVKERNGLQEYGGILLLKDEELVPSWVVACLVGLFTAAGFYLAFM</sequence>